<dbReference type="Proteomes" id="UP000799324">
    <property type="component" value="Unassembled WGS sequence"/>
</dbReference>
<evidence type="ECO:0000313" key="3">
    <source>
        <dbReference type="Proteomes" id="UP000799324"/>
    </source>
</evidence>
<dbReference type="EMBL" id="MU004407">
    <property type="protein sequence ID" value="KAF2652223.1"/>
    <property type="molecule type" value="Genomic_DNA"/>
</dbReference>
<evidence type="ECO:0000256" key="1">
    <source>
        <dbReference type="SAM" id="Phobius"/>
    </source>
</evidence>
<reference evidence="2" key="1">
    <citation type="journal article" date="2020" name="Stud. Mycol.">
        <title>101 Dothideomycetes genomes: a test case for predicting lifestyles and emergence of pathogens.</title>
        <authorList>
            <person name="Haridas S."/>
            <person name="Albert R."/>
            <person name="Binder M."/>
            <person name="Bloem J."/>
            <person name="Labutti K."/>
            <person name="Salamov A."/>
            <person name="Andreopoulos B."/>
            <person name="Baker S."/>
            <person name="Barry K."/>
            <person name="Bills G."/>
            <person name="Bluhm B."/>
            <person name="Cannon C."/>
            <person name="Castanera R."/>
            <person name="Culley D."/>
            <person name="Daum C."/>
            <person name="Ezra D."/>
            <person name="Gonzalez J."/>
            <person name="Henrissat B."/>
            <person name="Kuo A."/>
            <person name="Liang C."/>
            <person name="Lipzen A."/>
            <person name="Lutzoni F."/>
            <person name="Magnuson J."/>
            <person name="Mondo S."/>
            <person name="Nolan M."/>
            <person name="Ohm R."/>
            <person name="Pangilinan J."/>
            <person name="Park H.-J."/>
            <person name="Ramirez L."/>
            <person name="Alfaro M."/>
            <person name="Sun H."/>
            <person name="Tritt A."/>
            <person name="Yoshinaga Y."/>
            <person name="Zwiers L.-H."/>
            <person name="Turgeon B."/>
            <person name="Goodwin S."/>
            <person name="Spatafora J."/>
            <person name="Crous P."/>
            <person name="Grigoriev I."/>
        </authorList>
    </citation>
    <scope>NUCLEOTIDE SEQUENCE</scope>
    <source>
        <strain evidence="2">CBS 122681</strain>
    </source>
</reference>
<feature type="transmembrane region" description="Helical" evidence="1">
    <location>
        <begin position="64"/>
        <end position="81"/>
    </location>
</feature>
<accession>A0A6A6T027</accession>
<keyword evidence="1" id="KW-0812">Transmembrane</keyword>
<organism evidence="2 3">
    <name type="scientific">Lophiostoma macrostomum CBS 122681</name>
    <dbReference type="NCBI Taxonomy" id="1314788"/>
    <lineage>
        <taxon>Eukaryota</taxon>
        <taxon>Fungi</taxon>
        <taxon>Dikarya</taxon>
        <taxon>Ascomycota</taxon>
        <taxon>Pezizomycotina</taxon>
        <taxon>Dothideomycetes</taxon>
        <taxon>Pleosporomycetidae</taxon>
        <taxon>Pleosporales</taxon>
        <taxon>Lophiostomataceae</taxon>
        <taxon>Lophiostoma</taxon>
    </lineage>
</organism>
<proteinExistence type="predicted"/>
<gene>
    <name evidence="2" type="ORF">K491DRAFT_719146</name>
</gene>
<keyword evidence="3" id="KW-1185">Reference proteome</keyword>
<feature type="transmembrane region" description="Helical" evidence="1">
    <location>
        <begin position="110"/>
        <end position="128"/>
    </location>
</feature>
<dbReference type="OrthoDB" id="3628479at2759"/>
<evidence type="ECO:0000313" key="2">
    <source>
        <dbReference type="EMBL" id="KAF2652223.1"/>
    </source>
</evidence>
<dbReference type="AlphaFoldDB" id="A0A6A6T027"/>
<protein>
    <submittedName>
        <fullName evidence="2">Uncharacterized protein</fullName>
    </submittedName>
</protein>
<sequence length="133" mass="14885">MSTSSVLNILRTIIPPILSFELFLGGQARITSLLTPRLYKKAMSKAVGTRDAFYPIIAIKDPTLHSNFIGVWMCIAGALVAYRPLRVPWGAALTLVLTNMGIYSQRRMKIPYWLPVVNTVLSIAMWVLETNTF</sequence>
<keyword evidence="1" id="KW-1133">Transmembrane helix</keyword>
<name>A0A6A6T027_9PLEO</name>
<keyword evidence="1" id="KW-0472">Membrane</keyword>